<dbReference type="STRING" id="1715989.NITINOP_1598"/>
<dbReference type="Proteomes" id="UP000066284">
    <property type="component" value="Chromosome 1"/>
</dbReference>
<dbReference type="InterPro" id="IPR019020">
    <property type="entry name" value="Cyt-c552/DMSO_Rdtase_haem-bd"/>
</dbReference>
<proteinExistence type="predicted"/>
<dbReference type="EMBL" id="LN885086">
    <property type="protein sequence ID" value="CUQ66573.1"/>
    <property type="molecule type" value="Genomic_DNA"/>
</dbReference>
<dbReference type="GO" id="GO:0046872">
    <property type="term" value="F:metal ion binding"/>
    <property type="evidence" value="ECO:0007669"/>
    <property type="project" value="UniProtKB-KW"/>
</dbReference>
<keyword evidence="6" id="KW-0472">Membrane</keyword>
<evidence type="ECO:0000256" key="2">
    <source>
        <dbReference type="ARBA" id="ARBA00022617"/>
    </source>
</evidence>
<dbReference type="KEGG" id="nio:NITINOP_1598"/>
<keyword evidence="8" id="KW-0560">Oxidoreductase</keyword>
<keyword evidence="6" id="KW-0812">Transmembrane</keyword>
<dbReference type="Gene3D" id="2.60.40.1190">
    <property type="match status" value="1"/>
</dbReference>
<feature type="transmembrane region" description="Helical" evidence="6">
    <location>
        <begin position="261"/>
        <end position="280"/>
    </location>
</feature>
<sequence>MSPGSPWGNEASMNPVKLTAQWSAYVKGVLIAALIVGGGTDGLAQESVAVRASLVSGALPVDDPNAAAWNSAAPAVFPMSPQVHWPDRIQEVTVQDLTVRALHDGTQVAFLLEYDDPTEDPDDAAAIEFMVGDKKAHFAHGQPMLLVDGGPVNIWFWKHKDNKGVDMWAKGFGTLRPHSHQDVTAKGEYANGKWRVVFSRSLVTEHPDEDMQVTPGEFINIAFAVWDGRKDATGQLIEKGSQKAVSSWWYFRAEPPPDYSGYLYAGVAAVLALGFQFVLIRKLKEGQSA</sequence>
<protein>
    <submittedName>
        <fullName evidence="8">Putative Nitrite oxidoreductase, mebrane subunit</fullName>
        <ecNumber evidence="8">1.7.99.4</ecNumber>
    </submittedName>
</protein>
<feature type="domain" description="Cytochrome c-552/DMSO reductase-like haem-binding" evidence="7">
    <location>
        <begin position="179"/>
        <end position="232"/>
    </location>
</feature>
<organism evidence="8 9">
    <name type="scientific">Candidatus Nitrospira inopinata</name>
    <dbReference type="NCBI Taxonomy" id="1715989"/>
    <lineage>
        <taxon>Bacteria</taxon>
        <taxon>Pseudomonadati</taxon>
        <taxon>Nitrospirota</taxon>
        <taxon>Nitrospiria</taxon>
        <taxon>Nitrospirales</taxon>
        <taxon>Nitrospiraceae</taxon>
        <taxon>Nitrospira</taxon>
    </lineage>
</organism>
<dbReference type="GO" id="GO:0020037">
    <property type="term" value="F:heme binding"/>
    <property type="evidence" value="ECO:0007669"/>
    <property type="project" value="InterPro"/>
</dbReference>
<evidence type="ECO:0000256" key="6">
    <source>
        <dbReference type="SAM" id="Phobius"/>
    </source>
</evidence>
<evidence type="ECO:0000256" key="1">
    <source>
        <dbReference type="ARBA" id="ARBA00022448"/>
    </source>
</evidence>
<dbReference type="AlphaFoldDB" id="A0A0S4KTE5"/>
<name>A0A0S4KTE5_9BACT</name>
<keyword evidence="6" id="KW-1133">Transmembrane helix</keyword>
<dbReference type="EC" id="1.7.99.4" evidence="8"/>
<dbReference type="GO" id="GO:0016491">
    <property type="term" value="F:oxidoreductase activity"/>
    <property type="evidence" value="ECO:0007669"/>
    <property type="project" value="UniProtKB-KW"/>
</dbReference>
<reference evidence="9" key="1">
    <citation type="submission" date="2015-09" db="EMBL/GenBank/DDBJ databases">
        <authorList>
            <person name="Daims H."/>
        </authorList>
    </citation>
    <scope>NUCLEOTIDE SEQUENCE [LARGE SCALE GENOMIC DNA]</scope>
</reference>
<evidence type="ECO:0000256" key="5">
    <source>
        <dbReference type="ARBA" id="ARBA00023004"/>
    </source>
</evidence>
<keyword evidence="4" id="KW-0249">Electron transport</keyword>
<evidence type="ECO:0000256" key="3">
    <source>
        <dbReference type="ARBA" id="ARBA00022723"/>
    </source>
</evidence>
<dbReference type="Pfam" id="PF09459">
    <property type="entry name" value="EB_dh"/>
    <property type="match status" value="1"/>
</dbReference>
<evidence type="ECO:0000256" key="4">
    <source>
        <dbReference type="ARBA" id="ARBA00022982"/>
    </source>
</evidence>
<keyword evidence="3" id="KW-0479">Metal-binding</keyword>
<evidence type="ECO:0000313" key="8">
    <source>
        <dbReference type="EMBL" id="CUQ66573.1"/>
    </source>
</evidence>
<accession>A0A0S4KTE5</accession>
<keyword evidence="1" id="KW-0813">Transport</keyword>
<keyword evidence="9" id="KW-1185">Reference proteome</keyword>
<evidence type="ECO:0000259" key="7">
    <source>
        <dbReference type="Pfam" id="PF09459"/>
    </source>
</evidence>
<evidence type="ECO:0000313" key="9">
    <source>
        <dbReference type="Proteomes" id="UP000066284"/>
    </source>
</evidence>
<gene>
    <name evidence="8" type="ORF">NITINOP_1598</name>
</gene>
<keyword evidence="5" id="KW-0408">Iron</keyword>
<keyword evidence="2" id="KW-0349">Heme</keyword>